<dbReference type="Proteomes" id="UP000054359">
    <property type="component" value="Unassembled WGS sequence"/>
</dbReference>
<dbReference type="InterPro" id="IPR054465">
    <property type="entry name" value="Integrase_p58-like_C"/>
</dbReference>
<dbReference type="InterPro" id="IPR050951">
    <property type="entry name" value="Retrovirus_Pol_polyprotein"/>
</dbReference>
<dbReference type="PANTHER" id="PTHR37984:SF15">
    <property type="entry name" value="INTEGRASE CATALYTIC DOMAIN-CONTAINING PROTEIN"/>
    <property type="match status" value="1"/>
</dbReference>
<protein>
    <submittedName>
        <fullName evidence="3">Retrovirus-related Pol polyprotein from transposon 412</fullName>
    </submittedName>
</protein>
<gene>
    <name evidence="3" type="ORF">X975_25788</name>
</gene>
<dbReference type="Gene3D" id="3.30.420.10">
    <property type="entry name" value="Ribonuclease H-like superfamily/Ribonuclease H"/>
    <property type="match status" value="1"/>
</dbReference>
<evidence type="ECO:0000259" key="2">
    <source>
        <dbReference type="Pfam" id="PF22938"/>
    </source>
</evidence>
<dbReference type="PANTHER" id="PTHR37984">
    <property type="entry name" value="PROTEIN CBG26694"/>
    <property type="match status" value="1"/>
</dbReference>
<feature type="region of interest" description="Disordered" evidence="1">
    <location>
        <begin position="76"/>
        <end position="99"/>
    </location>
</feature>
<name>A0A087U827_STEMI</name>
<evidence type="ECO:0000256" key="1">
    <source>
        <dbReference type="SAM" id="MobiDB-lite"/>
    </source>
</evidence>
<reference evidence="3 4" key="1">
    <citation type="submission" date="2013-11" db="EMBL/GenBank/DDBJ databases">
        <title>Genome sequencing of Stegodyphus mimosarum.</title>
        <authorList>
            <person name="Bechsgaard J."/>
        </authorList>
    </citation>
    <scope>NUCLEOTIDE SEQUENCE [LARGE SCALE GENOMIC DNA]</scope>
</reference>
<dbReference type="GO" id="GO:0003676">
    <property type="term" value="F:nucleic acid binding"/>
    <property type="evidence" value="ECO:0007669"/>
    <property type="project" value="InterPro"/>
</dbReference>
<feature type="non-terminal residue" evidence="3">
    <location>
        <position position="399"/>
    </location>
</feature>
<feature type="domain" description="Integrase p58-like C-terminal" evidence="2">
    <location>
        <begin position="360"/>
        <end position="393"/>
    </location>
</feature>
<evidence type="ECO:0000313" key="4">
    <source>
        <dbReference type="Proteomes" id="UP000054359"/>
    </source>
</evidence>
<evidence type="ECO:0000313" key="3">
    <source>
        <dbReference type="EMBL" id="KFM73516.1"/>
    </source>
</evidence>
<proteinExistence type="predicted"/>
<dbReference type="Pfam" id="PF22938">
    <property type="entry name" value="Integrase_p58_C"/>
    <property type="match status" value="1"/>
</dbReference>
<dbReference type="OrthoDB" id="10030726at2759"/>
<sequence length="399" mass="45713">MPVTRLQDKAMAEEINALMDMLAALKGGQEEMKDMKAGQEEMKAGQEEIKAGYNEIKAGYEEMIADMKAECENRKVGQEKVRQQPQKMKEELAEETGTMKENAEIAEMASEESEDEETEEVAGGVFEKDPEIVDETSDGIKERERKHKEIKDENEGFDSHVPEVETEENENATVKIIETDNEVTKSQLASIERSDELCSHVHITCSCDAEMEEADVQLTRSAPALQENLPTSQSMCNQEDWDRKLPLFLLAYRSAVHESTGYSPSQMLFGRDLRLPSDLLFGRPPDLQSSPEEYVQDLQARLETMHRFARERINISMDRMKKRYDARATEHKFLENDKVWLWNPSRRKGISPKLQSHWEGPYTVLNRLNDVVIRIRKSPNSKPKIVHYDSLAPCYGHSN</sequence>
<dbReference type="InterPro" id="IPR036397">
    <property type="entry name" value="RNaseH_sf"/>
</dbReference>
<dbReference type="AlphaFoldDB" id="A0A087U827"/>
<dbReference type="OMA" id="EHKFLEN"/>
<dbReference type="EMBL" id="KK118641">
    <property type="protein sequence ID" value="KFM73516.1"/>
    <property type="molecule type" value="Genomic_DNA"/>
</dbReference>
<organism evidence="3 4">
    <name type="scientific">Stegodyphus mimosarum</name>
    <name type="common">African social velvet spider</name>
    <dbReference type="NCBI Taxonomy" id="407821"/>
    <lineage>
        <taxon>Eukaryota</taxon>
        <taxon>Metazoa</taxon>
        <taxon>Ecdysozoa</taxon>
        <taxon>Arthropoda</taxon>
        <taxon>Chelicerata</taxon>
        <taxon>Arachnida</taxon>
        <taxon>Araneae</taxon>
        <taxon>Araneomorphae</taxon>
        <taxon>Entelegynae</taxon>
        <taxon>Eresoidea</taxon>
        <taxon>Eresidae</taxon>
        <taxon>Stegodyphus</taxon>
    </lineage>
</organism>
<dbReference type="STRING" id="407821.A0A087U827"/>
<keyword evidence="4" id="KW-1185">Reference proteome</keyword>
<accession>A0A087U827</accession>